<sequence>MATTPDPLANNPAIREWAERFYAVKAWTMPDMPDPGDEDLDLRRKAALAELAKITIPAALSSGARRSLAGGRKALKKEILSAGGVDAFDQIDSDIQKLSGQIAAQTATAAARDKALAALAAAEAKCASVRDSLDQGAFTYLEGLIKAAHKAMAAAVTVSDFEAVEASAKDITAKAAAANTYGLFFDTWTRGTLALIAALSGGAKDTAEADRSARMKTAAGHSKTGDFGAAKTALEGWKANLGDEGDLAKALSFDALLADYMANTHDRCDFILSSMVPDAKDYRNHLKNAKKKAYKEQKFTEAEALLQELIGYSSPQRSALARYMRTFDASLRADKGFRDALAAADAKQKFKGANDPAGAMADLKVWENANRVLMRQSRSKQIVKALEKKYEALKKVLADPELSDLTATWDAHKALADAGNFDKDAGAPQYHVKLNALFQLMKVVDERREMAQILQRYPAAAGYDFQQPVNNALAAQKYPEAVAAVPGALALLRAMPAYLEAKQAAEDLLAVLPGDADELTGPLDAALKTAEVTARGGDPAKAASELQAVLDGTDYMDLVLAMADYRAKLAKVEKEHSRTKKYLDLKPAEDKLDESLKTATDRADSDKDYGDAFLMLDAHQKLLAEVKPMATARFQVQGILKALERAGTDAGKLTPFKERVAAAEDEAKKPDFAKAKTAFDSIRTDLQALCKEAAKDCEAKDGVDSNAGHSLDRHGPGVSDEDLIQRLKTGKPPNAKTDDERSYTGASSKFHSPQDWLAGRELAAQAAKAKGVEIGDTEMTVSGDPLDWPEENFDCTVEHGRPIDKAFVGHKKHVRLDDNGEPVPDKTYETFEEIEGLTRAYVNFIWEPEKLPAETTDHPAPGTAHAEVKPQDNADYAAKYQERHGAAPAKIPGRWVMMQQYPVADGWDNETKTYTNANPGNMIP</sequence>
<reference evidence="2 3" key="1">
    <citation type="submission" date="2015-09" db="EMBL/GenBank/DDBJ databases">
        <authorList>
            <consortium name="Swine Surveillance"/>
        </authorList>
    </citation>
    <scope>NUCLEOTIDE SEQUENCE [LARGE SCALE GENOMIC DNA]</scope>
    <source>
        <strain evidence="2 3">CECT 8399</strain>
    </source>
</reference>
<dbReference type="AlphaFoldDB" id="A0A0P1HL67"/>
<organism evidence="2 3">
    <name type="scientific">Leisingera aquaemixtae</name>
    <dbReference type="NCBI Taxonomy" id="1396826"/>
    <lineage>
        <taxon>Bacteria</taxon>
        <taxon>Pseudomonadati</taxon>
        <taxon>Pseudomonadota</taxon>
        <taxon>Alphaproteobacteria</taxon>
        <taxon>Rhodobacterales</taxon>
        <taxon>Roseobacteraceae</taxon>
        <taxon>Leisingera</taxon>
    </lineage>
</organism>
<protein>
    <submittedName>
        <fullName evidence="2">Uncharacterized protein</fullName>
    </submittedName>
</protein>
<accession>A0A0P1HL67</accession>
<evidence type="ECO:0000256" key="1">
    <source>
        <dbReference type="SAM" id="MobiDB-lite"/>
    </source>
</evidence>
<feature type="region of interest" description="Disordered" evidence="1">
    <location>
        <begin position="699"/>
        <end position="755"/>
    </location>
</feature>
<evidence type="ECO:0000313" key="3">
    <source>
        <dbReference type="Proteomes" id="UP000051326"/>
    </source>
</evidence>
<evidence type="ECO:0000313" key="2">
    <source>
        <dbReference type="EMBL" id="CUH99657.1"/>
    </source>
</evidence>
<dbReference type="Proteomes" id="UP000051326">
    <property type="component" value="Unassembled WGS sequence"/>
</dbReference>
<gene>
    <name evidence="2" type="ORF">PHA8399_01779</name>
</gene>
<name>A0A0P1HL67_9RHOB</name>
<dbReference type="RefSeq" id="WP_058285793.1">
    <property type="nucleotide sequence ID" value="NZ_CYSR01000021.1"/>
</dbReference>
<dbReference type="EMBL" id="CYSR01000021">
    <property type="protein sequence ID" value="CUH99657.1"/>
    <property type="molecule type" value="Genomic_DNA"/>
</dbReference>
<dbReference type="STRING" id="1396826.PHA8399_01779"/>
<proteinExistence type="predicted"/>